<dbReference type="GO" id="GO:0005634">
    <property type="term" value="C:nucleus"/>
    <property type="evidence" value="ECO:0007669"/>
    <property type="project" value="UniProtKB-SubCell"/>
</dbReference>
<dbReference type="FunFam" id="3.90.640.10:FF:000002">
    <property type="entry name" value="Heat shock 70 kDa"/>
    <property type="match status" value="1"/>
</dbReference>
<evidence type="ECO:0000256" key="5">
    <source>
        <dbReference type="ARBA" id="ARBA00023242"/>
    </source>
</evidence>
<comment type="subcellular location">
    <subcellularLocation>
        <location evidence="1">Nucleus</location>
    </subcellularLocation>
</comment>
<dbReference type="Pfam" id="PF00012">
    <property type="entry name" value="HSP70"/>
    <property type="match status" value="1"/>
</dbReference>
<dbReference type="Gene3D" id="2.60.34.10">
    <property type="entry name" value="Substrate Binding Domain Of DNAk, Chain A, domain 1"/>
    <property type="match status" value="1"/>
</dbReference>
<proteinExistence type="inferred from homology"/>
<organism evidence="7 8">
    <name type="scientific">Mycena pura</name>
    <dbReference type="NCBI Taxonomy" id="153505"/>
    <lineage>
        <taxon>Eukaryota</taxon>
        <taxon>Fungi</taxon>
        <taxon>Dikarya</taxon>
        <taxon>Basidiomycota</taxon>
        <taxon>Agaricomycotina</taxon>
        <taxon>Agaricomycetes</taxon>
        <taxon>Agaricomycetidae</taxon>
        <taxon>Agaricales</taxon>
        <taxon>Marasmiineae</taxon>
        <taxon>Mycenaceae</taxon>
        <taxon>Mycena</taxon>
    </lineage>
</organism>
<dbReference type="InterPro" id="IPR043129">
    <property type="entry name" value="ATPase_NBD"/>
</dbReference>
<keyword evidence="3 6" id="KW-0547">Nucleotide-binding</keyword>
<dbReference type="SUPFAM" id="SSF53067">
    <property type="entry name" value="Actin-like ATPase domain"/>
    <property type="match status" value="2"/>
</dbReference>
<dbReference type="InterPro" id="IPR013126">
    <property type="entry name" value="Hsp_70_fam"/>
</dbReference>
<dbReference type="FunFam" id="3.30.30.30:FF:000001">
    <property type="entry name" value="heat shock 70 kDa protein-like"/>
    <property type="match status" value="1"/>
</dbReference>
<keyword evidence="8" id="KW-1185">Reference proteome</keyword>
<dbReference type="AlphaFoldDB" id="A0AAD6YUS0"/>
<name>A0AAD6YUS0_9AGAR</name>
<gene>
    <name evidence="7" type="ORF">GGX14DRAFT_529837</name>
</gene>
<evidence type="ECO:0000313" key="7">
    <source>
        <dbReference type="EMBL" id="KAJ7230027.1"/>
    </source>
</evidence>
<accession>A0AAD6YUS0</accession>
<dbReference type="EMBL" id="JARJCW010000001">
    <property type="protein sequence ID" value="KAJ7230027.1"/>
    <property type="molecule type" value="Genomic_DNA"/>
</dbReference>
<protein>
    <submittedName>
        <fullName evidence="7">Hsp70-like protein, variant 2</fullName>
    </submittedName>
</protein>
<dbReference type="FunFam" id="3.30.420.40:FF:000026">
    <property type="entry name" value="Heat shock protein 70"/>
    <property type="match status" value="1"/>
</dbReference>
<evidence type="ECO:0000256" key="3">
    <source>
        <dbReference type="ARBA" id="ARBA00022741"/>
    </source>
</evidence>
<dbReference type="FunFam" id="2.60.34.10:FF:000012">
    <property type="entry name" value="Heat shock 70 kDa protein"/>
    <property type="match status" value="1"/>
</dbReference>
<dbReference type="Gene3D" id="3.30.30.30">
    <property type="match status" value="1"/>
</dbReference>
<keyword evidence="4 6" id="KW-0067">ATP-binding</keyword>
<dbReference type="Proteomes" id="UP001219525">
    <property type="component" value="Unassembled WGS sequence"/>
</dbReference>
<reference evidence="7" key="1">
    <citation type="submission" date="2023-03" db="EMBL/GenBank/DDBJ databases">
        <title>Massive genome expansion in bonnet fungi (Mycena s.s.) driven by repeated elements and novel gene families across ecological guilds.</title>
        <authorList>
            <consortium name="Lawrence Berkeley National Laboratory"/>
            <person name="Harder C.B."/>
            <person name="Miyauchi S."/>
            <person name="Viragh M."/>
            <person name="Kuo A."/>
            <person name="Thoen E."/>
            <person name="Andreopoulos B."/>
            <person name="Lu D."/>
            <person name="Skrede I."/>
            <person name="Drula E."/>
            <person name="Henrissat B."/>
            <person name="Morin E."/>
            <person name="Kohler A."/>
            <person name="Barry K."/>
            <person name="LaButti K."/>
            <person name="Morin E."/>
            <person name="Salamov A."/>
            <person name="Lipzen A."/>
            <person name="Mereny Z."/>
            <person name="Hegedus B."/>
            <person name="Baldrian P."/>
            <person name="Stursova M."/>
            <person name="Weitz H."/>
            <person name="Taylor A."/>
            <person name="Grigoriev I.V."/>
            <person name="Nagy L.G."/>
            <person name="Martin F."/>
            <person name="Kauserud H."/>
        </authorList>
    </citation>
    <scope>NUCLEOTIDE SEQUENCE</scope>
    <source>
        <strain evidence="7">9144</strain>
    </source>
</reference>
<dbReference type="GO" id="GO:0140662">
    <property type="term" value="F:ATP-dependent protein folding chaperone"/>
    <property type="evidence" value="ECO:0007669"/>
    <property type="project" value="InterPro"/>
</dbReference>
<dbReference type="InterPro" id="IPR018181">
    <property type="entry name" value="Heat_shock_70_CS"/>
</dbReference>
<dbReference type="Gene3D" id="3.90.640.10">
    <property type="entry name" value="Actin, Chain A, domain 4"/>
    <property type="match status" value="1"/>
</dbReference>
<sequence>MEYKTAQQSQFNACSDEVTPHTLAGAMDLVSEQQPASPGLSQSSSELLEPALPHDAWKPDLAQEAASVLVTLDSVAHGNSAAHTMEDTAQPLQVGTETAIGIDLGTAYSCVGVWQGNHVEIIANDQGNRTTPSYVSFSDNERLVGNAAMNQVVMNPTNTVFDVKRLIGRKFDDNEVQADIKYFPFIVIGRGGKPYIRVQYRGEQKEFSPEEISSVILLKMKETAEAYLSMTVKDAVLTVPAYFNDSQRQATKDAGTISGLNVLHIINEPTAAALAYGLDKKLAGTGERNILIFDLGGGTFDVSLLTIEDHVLAVKATAGNTHLGGEDFDNRLVEHFSEEFKRINNKDLSSNHPCERAKRTLSAATETSIEIDSLFEGIDFHTSFTRTHFEELCEDLFRSTLEPIKQVLYDSKLDQSNVHEIVLVGGSTRIPRIRTLVSEFFDGREPNGSINPDEVVACGAAVQAAILSGAVQATSLFALSVRDVTPLSLGIDTSPLSIMAILIPRNTVIPIEKSDIFTTYSDYQTEVPIEVYEGEHEFAKDNNLLGIFKLSGVQHAPRGVPQIEVTFNIDANGILRVSACDIMTGTSNAITINTDKGRLSKEEINRLVEEAEEYKVSGSCADCLASASKDALESYANT</sequence>
<keyword evidence="5" id="KW-0539">Nucleus</keyword>
<comment type="caution">
    <text evidence="7">The sequence shown here is derived from an EMBL/GenBank/DDBJ whole genome shotgun (WGS) entry which is preliminary data.</text>
</comment>
<evidence type="ECO:0000256" key="1">
    <source>
        <dbReference type="ARBA" id="ARBA00004123"/>
    </source>
</evidence>
<dbReference type="GO" id="GO:0005524">
    <property type="term" value="F:ATP binding"/>
    <property type="evidence" value="ECO:0007669"/>
    <property type="project" value="UniProtKB-KW"/>
</dbReference>
<evidence type="ECO:0000313" key="8">
    <source>
        <dbReference type="Proteomes" id="UP001219525"/>
    </source>
</evidence>
<comment type="similarity">
    <text evidence="2 6">Belongs to the heat shock protein 70 family.</text>
</comment>
<dbReference type="PROSITE" id="PS00329">
    <property type="entry name" value="HSP70_2"/>
    <property type="match status" value="1"/>
</dbReference>
<dbReference type="PRINTS" id="PR00301">
    <property type="entry name" value="HEATSHOCK70"/>
</dbReference>
<evidence type="ECO:0000256" key="6">
    <source>
        <dbReference type="RuleBase" id="RU003322"/>
    </source>
</evidence>
<dbReference type="PANTHER" id="PTHR19375">
    <property type="entry name" value="HEAT SHOCK PROTEIN 70KDA"/>
    <property type="match status" value="1"/>
</dbReference>
<dbReference type="Gene3D" id="3.30.420.40">
    <property type="match status" value="2"/>
</dbReference>
<evidence type="ECO:0000256" key="4">
    <source>
        <dbReference type="ARBA" id="ARBA00022840"/>
    </source>
</evidence>
<dbReference type="SUPFAM" id="SSF100920">
    <property type="entry name" value="Heat shock protein 70kD (HSP70), peptide-binding domain"/>
    <property type="match status" value="1"/>
</dbReference>
<evidence type="ECO:0000256" key="2">
    <source>
        <dbReference type="ARBA" id="ARBA00007381"/>
    </source>
</evidence>
<dbReference type="InterPro" id="IPR029047">
    <property type="entry name" value="HSP70_peptide-bd_sf"/>
</dbReference>
<dbReference type="PROSITE" id="PS01036">
    <property type="entry name" value="HSP70_3"/>
    <property type="match status" value="1"/>
</dbReference>